<proteinExistence type="predicted"/>
<organism evidence="2 3">
    <name type="scientific">Canna indica</name>
    <name type="common">Indian-shot</name>
    <dbReference type="NCBI Taxonomy" id="4628"/>
    <lineage>
        <taxon>Eukaryota</taxon>
        <taxon>Viridiplantae</taxon>
        <taxon>Streptophyta</taxon>
        <taxon>Embryophyta</taxon>
        <taxon>Tracheophyta</taxon>
        <taxon>Spermatophyta</taxon>
        <taxon>Magnoliopsida</taxon>
        <taxon>Liliopsida</taxon>
        <taxon>Zingiberales</taxon>
        <taxon>Cannaceae</taxon>
        <taxon>Canna</taxon>
    </lineage>
</organism>
<dbReference type="Proteomes" id="UP001327560">
    <property type="component" value="Chromosome 7"/>
</dbReference>
<reference evidence="2 3" key="1">
    <citation type="submission" date="2023-10" db="EMBL/GenBank/DDBJ databases">
        <title>Chromosome-scale genome assembly provides insights into flower coloration mechanisms of Canna indica.</title>
        <authorList>
            <person name="Li C."/>
        </authorList>
    </citation>
    <scope>NUCLEOTIDE SEQUENCE [LARGE SCALE GENOMIC DNA]</scope>
    <source>
        <tissue evidence="2">Flower</tissue>
    </source>
</reference>
<dbReference type="AlphaFoldDB" id="A0AAQ3KSX5"/>
<feature type="transmembrane region" description="Helical" evidence="1">
    <location>
        <begin position="34"/>
        <end position="54"/>
    </location>
</feature>
<evidence type="ECO:0000313" key="2">
    <source>
        <dbReference type="EMBL" id="WOL13954.1"/>
    </source>
</evidence>
<feature type="transmembrane region" description="Helical" evidence="1">
    <location>
        <begin position="220"/>
        <end position="238"/>
    </location>
</feature>
<evidence type="ECO:0000313" key="3">
    <source>
        <dbReference type="Proteomes" id="UP001327560"/>
    </source>
</evidence>
<protein>
    <submittedName>
        <fullName evidence="2">GDP-fucose transporter 1</fullName>
    </submittedName>
</protein>
<evidence type="ECO:0000256" key="1">
    <source>
        <dbReference type="SAM" id="Phobius"/>
    </source>
</evidence>
<sequence>MLAMYELLRFVQATPSSVTPRSSDTPSPLAYSDFSYLGLLAALQYLTPTLSVWVLGKLDVLYHDPFTLDNAKKFLPVALIFYLVIFTNTNLLCHANVDTFIIFCSLTPLLVAIADTVFRSKPCPSKLAFLSLLIILSGAVSYVTTDSTFSLTAYFWAAAYLVTITTEMVNIKHMVTNLDFNTWGFVFDNNLLSLLMSPLFWIAISECVDVFTAAKMNSTGWWNLSAFVAMSLSGVVTSF</sequence>
<name>A0AAQ3KSX5_9LILI</name>
<feature type="transmembrane region" description="Helical" evidence="1">
    <location>
        <begin position="74"/>
        <end position="93"/>
    </location>
</feature>
<keyword evidence="1" id="KW-1133">Transmembrane helix</keyword>
<gene>
    <name evidence="2" type="ORF">Cni_G22734</name>
</gene>
<keyword evidence="3" id="KW-1185">Reference proteome</keyword>
<feature type="transmembrane region" description="Helical" evidence="1">
    <location>
        <begin position="127"/>
        <end position="145"/>
    </location>
</feature>
<accession>A0AAQ3KSX5</accession>
<feature type="transmembrane region" description="Helical" evidence="1">
    <location>
        <begin position="99"/>
        <end position="118"/>
    </location>
</feature>
<dbReference type="EMBL" id="CP136896">
    <property type="protein sequence ID" value="WOL13954.1"/>
    <property type="molecule type" value="Genomic_DNA"/>
</dbReference>
<keyword evidence="1" id="KW-0472">Membrane</keyword>
<keyword evidence="1" id="KW-0812">Transmembrane</keyword>
<feature type="transmembrane region" description="Helical" evidence="1">
    <location>
        <begin position="191"/>
        <end position="214"/>
    </location>
</feature>
<feature type="transmembrane region" description="Helical" evidence="1">
    <location>
        <begin position="151"/>
        <end position="170"/>
    </location>
</feature>